<dbReference type="Gene3D" id="3.40.50.720">
    <property type="entry name" value="NAD(P)-binding Rossmann-like Domain"/>
    <property type="match status" value="1"/>
</dbReference>
<sequence>MSERLRWGILATGGIARKVTGDLLANGFTVAAVGSRSLAKAEAFAAECGISRAHGSYRELTADPGVDAVYVATPHPLHADNALLALTAGKHVLVEKPFTLNAEQAQAVATRAAQTQLVVREAMWTRYLPHMVRVHEIIAAGTLGEVRTLIANHTQLLSSDPAHRINAPELGGGALLDLGIYPVSFAWDLFGEPSSVRAAASFGTTGVDSQVVTVLTYSSGQVASLCASHIARGPNIAMLLGSEARIEIDSVWYQLANFRVIANDGTVLEEYRSPEVLGTGRHFQFRAFEEIVAAGGDRNPDQRAFKSARESQGRLPVTESVAIMNTLDRVRAQIGLRYPGEDRVPPGEFPGSVSCE</sequence>
<dbReference type="Pfam" id="PF22725">
    <property type="entry name" value="GFO_IDH_MocA_C3"/>
    <property type="match status" value="1"/>
</dbReference>
<protein>
    <submittedName>
        <fullName evidence="6">Oxidoreductase</fullName>
    </submittedName>
</protein>
<comment type="caution">
    <text evidence="6">The sequence shown here is derived from an EMBL/GenBank/DDBJ whole genome shotgun (WGS) entry which is preliminary data.</text>
</comment>
<feature type="domain" description="Gfo/Idh/MocA-like oxidoreductase N-terminal" evidence="4">
    <location>
        <begin position="6"/>
        <end position="120"/>
    </location>
</feature>
<dbReference type="PANTHER" id="PTHR22604:SF105">
    <property type="entry name" value="TRANS-1,2-DIHYDROBENZENE-1,2-DIOL DEHYDROGENASE"/>
    <property type="match status" value="1"/>
</dbReference>
<dbReference type="Proteomes" id="UP000219994">
    <property type="component" value="Unassembled WGS sequence"/>
</dbReference>
<name>A0A2A6FNP3_9MICO</name>
<dbReference type="GO" id="GO:0000166">
    <property type="term" value="F:nucleotide binding"/>
    <property type="evidence" value="ECO:0007669"/>
    <property type="project" value="InterPro"/>
</dbReference>
<dbReference type="SUPFAM" id="SSF51735">
    <property type="entry name" value="NAD(P)-binding Rossmann-fold domains"/>
    <property type="match status" value="1"/>
</dbReference>
<organism evidence="6 7">
    <name type="scientific">Candidatus Lumbricidiphila eiseniae</name>
    <dbReference type="NCBI Taxonomy" id="1969409"/>
    <lineage>
        <taxon>Bacteria</taxon>
        <taxon>Bacillati</taxon>
        <taxon>Actinomycetota</taxon>
        <taxon>Actinomycetes</taxon>
        <taxon>Micrococcales</taxon>
        <taxon>Microbacteriaceae</taxon>
        <taxon>Candidatus Lumbricidiphila</taxon>
    </lineage>
</organism>
<dbReference type="GO" id="GO:0016491">
    <property type="term" value="F:oxidoreductase activity"/>
    <property type="evidence" value="ECO:0007669"/>
    <property type="project" value="UniProtKB-KW"/>
</dbReference>
<comment type="similarity">
    <text evidence="1">Belongs to the Gfo/Idh/MocA family.</text>
</comment>
<feature type="domain" description="GFO/IDH/MocA-like oxidoreductase" evidence="5">
    <location>
        <begin position="132"/>
        <end position="246"/>
    </location>
</feature>
<evidence type="ECO:0000256" key="3">
    <source>
        <dbReference type="ARBA" id="ARBA00023027"/>
    </source>
</evidence>
<dbReference type="Gene3D" id="3.30.360.10">
    <property type="entry name" value="Dihydrodipicolinate Reductase, domain 2"/>
    <property type="match status" value="1"/>
</dbReference>
<reference evidence="7" key="1">
    <citation type="submission" date="2017-03" db="EMBL/GenBank/DDBJ databases">
        <authorList>
            <person name="Lund M.B."/>
        </authorList>
    </citation>
    <scope>NUCLEOTIDE SEQUENCE [LARGE SCALE GENOMIC DNA]</scope>
</reference>
<evidence type="ECO:0000256" key="2">
    <source>
        <dbReference type="ARBA" id="ARBA00023002"/>
    </source>
</evidence>
<keyword evidence="2" id="KW-0560">Oxidoreductase</keyword>
<evidence type="ECO:0000313" key="6">
    <source>
        <dbReference type="EMBL" id="PDQ34216.1"/>
    </source>
</evidence>
<dbReference type="AlphaFoldDB" id="A0A2A6FNP3"/>
<keyword evidence="3" id="KW-0520">NAD</keyword>
<evidence type="ECO:0000256" key="1">
    <source>
        <dbReference type="ARBA" id="ARBA00010928"/>
    </source>
</evidence>
<evidence type="ECO:0000259" key="4">
    <source>
        <dbReference type="Pfam" id="PF01408"/>
    </source>
</evidence>
<dbReference type="InterPro" id="IPR055170">
    <property type="entry name" value="GFO_IDH_MocA-like_dom"/>
</dbReference>
<evidence type="ECO:0000259" key="5">
    <source>
        <dbReference type="Pfam" id="PF22725"/>
    </source>
</evidence>
<dbReference type="EMBL" id="NAEP01000059">
    <property type="protein sequence ID" value="PDQ34216.1"/>
    <property type="molecule type" value="Genomic_DNA"/>
</dbReference>
<dbReference type="SUPFAM" id="SSF55347">
    <property type="entry name" value="Glyceraldehyde-3-phosphate dehydrogenase-like, C-terminal domain"/>
    <property type="match status" value="1"/>
</dbReference>
<proteinExistence type="inferred from homology"/>
<dbReference type="InterPro" id="IPR036291">
    <property type="entry name" value="NAD(P)-bd_dom_sf"/>
</dbReference>
<dbReference type="InterPro" id="IPR000683">
    <property type="entry name" value="Gfo/Idh/MocA-like_OxRdtase_N"/>
</dbReference>
<dbReference type="InterPro" id="IPR050984">
    <property type="entry name" value="Gfo/Idh/MocA_domain"/>
</dbReference>
<dbReference type="Pfam" id="PF01408">
    <property type="entry name" value="GFO_IDH_MocA"/>
    <property type="match status" value="1"/>
</dbReference>
<gene>
    <name evidence="6" type="ORF">B5766_12260</name>
</gene>
<accession>A0A2A6FNP3</accession>
<evidence type="ECO:0000313" key="7">
    <source>
        <dbReference type="Proteomes" id="UP000219994"/>
    </source>
</evidence>
<dbReference type="PANTHER" id="PTHR22604">
    <property type="entry name" value="OXIDOREDUCTASES"/>
    <property type="match status" value="1"/>
</dbReference>